<protein>
    <submittedName>
        <fullName evidence="1">Uncharacterized protein</fullName>
    </submittedName>
</protein>
<dbReference type="EMBL" id="BJXW01000007">
    <property type="protein sequence ID" value="GEN30268.1"/>
    <property type="molecule type" value="Genomic_DNA"/>
</dbReference>
<accession>A0A511UWY9</accession>
<organism evidence="1 2">
    <name type="scientific">Cerasibacillus quisquiliarum</name>
    <dbReference type="NCBI Taxonomy" id="227865"/>
    <lineage>
        <taxon>Bacteria</taxon>
        <taxon>Bacillati</taxon>
        <taxon>Bacillota</taxon>
        <taxon>Bacilli</taxon>
        <taxon>Bacillales</taxon>
        <taxon>Bacillaceae</taxon>
        <taxon>Cerasibacillus</taxon>
    </lineage>
</organism>
<evidence type="ECO:0000313" key="1">
    <source>
        <dbReference type="EMBL" id="GEN30268.1"/>
    </source>
</evidence>
<dbReference type="AlphaFoldDB" id="A0A511UWY9"/>
<comment type="caution">
    <text evidence="1">The sequence shown here is derived from an EMBL/GenBank/DDBJ whole genome shotgun (WGS) entry which is preliminary data.</text>
</comment>
<name>A0A511UWY9_9BACI</name>
<reference evidence="1 2" key="1">
    <citation type="submission" date="2019-07" db="EMBL/GenBank/DDBJ databases">
        <title>Whole genome shotgun sequence of Cerasibacillus quisquiliarum NBRC 102429.</title>
        <authorList>
            <person name="Hosoyama A."/>
            <person name="Uohara A."/>
            <person name="Ohji S."/>
            <person name="Ichikawa N."/>
        </authorList>
    </citation>
    <scope>NUCLEOTIDE SEQUENCE [LARGE SCALE GENOMIC DNA]</scope>
    <source>
        <strain evidence="1 2">NBRC 102429</strain>
    </source>
</reference>
<proteinExistence type="predicted"/>
<evidence type="ECO:0000313" key="2">
    <source>
        <dbReference type="Proteomes" id="UP000321491"/>
    </source>
</evidence>
<gene>
    <name evidence="1" type="ORF">CQU01_05060</name>
</gene>
<sequence length="68" mass="7930">MVQKIDRAKSFCYDNGITMDEMDKVWGNAVKSGNPVISQLVRSGCTWHDLNKHLLQKIYNQFKEENKK</sequence>
<keyword evidence="2" id="KW-1185">Reference proteome</keyword>
<dbReference type="RefSeq" id="WP_146935359.1">
    <property type="nucleotide sequence ID" value="NZ_BJXW01000007.1"/>
</dbReference>
<dbReference type="Proteomes" id="UP000321491">
    <property type="component" value="Unassembled WGS sequence"/>
</dbReference>